<reference evidence="2" key="1">
    <citation type="submission" date="2021-01" db="EMBL/GenBank/DDBJ databases">
        <title>Microvirga sp.</title>
        <authorList>
            <person name="Kim M.K."/>
        </authorList>
    </citation>
    <scope>NUCLEOTIDE SEQUENCE</scope>
    <source>
        <strain evidence="2">5420S-16</strain>
    </source>
</reference>
<dbReference type="AlphaFoldDB" id="A0A937D158"/>
<protein>
    <recommendedName>
        <fullName evidence="1">DUF6894 domain-containing protein</fullName>
    </recommendedName>
</protein>
<comment type="caution">
    <text evidence="2">The sequence shown here is derived from an EMBL/GenBank/DDBJ whole genome shotgun (WGS) entry which is preliminary data.</text>
</comment>
<dbReference type="Pfam" id="PF21834">
    <property type="entry name" value="DUF6894"/>
    <property type="match status" value="1"/>
</dbReference>
<dbReference type="Proteomes" id="UP000605848">
    <property type="component" value="Unassembled WGS sequence"/>
</dbReference>
<sequence>MASRYYFNLTDGDEVIRDDDGIEVPDMRMALVHALEVIEELRREDILFLGDCLGWRLDIVDGSCNLIQSLPLDSAAPKPSSHH</sequence>
<name>A0A937D158_9HYPH</name>
<evidence type="ECO:0000313" key="3">
    <source>
        <dbReference type="Proteomes" id="UP000605848"/>
    </source>
</evidence>
<proteinExistence type="predicted"/>
<accession>A0A937D158</accession>
<organism evidence="2 3">
    <name type="scientific">Microvirga aerilata</name>
    <dbReference type="NCBI Taxonomy" id="670292"/>
    <lineage>
        <taxon>Bacteria</taxon>
        <taxon>Pseudomonadati</taxon>
        <taxon>Pseudomonadota</taxon>
        <taxon>Alphaproteobacteria</taxon>
        <taxon>Hyphomicrobiales</taxon>
        <taxon>Methylobacteriaceae</taxon>
        <taxon>Microvirga</taxon>
    </lineage>
</organism>
<feature type="domain" description="DUF6894" evidence="1">
    <location>
        <begin position="4"/>
        <end position="72"/>
    </location>
</feature>
<keyword evidence="3" id="KW-1185">Reference proteome</keyword>
<dbReference type="InterPro" id="IPR054189">
    <property type="entry name" value="DUF6894"/>
</dbReference>
<dbReference type="EMBL" id="JAEQMY010000007">
    <property type="protein sequence ID" value="MBL0403755.1"/>
    <property type="molecule type" value="Genomic_DNA"/>
</dbReference>
<evidence type="ECO:0000313" key="2">
    <source>
        <dbReference type="EMBL" id="MBL0403755.1"/>
    </source>
</evidence>
<evidence type="ECO:0000259" key="1">
    <source>
        <dbReference type="Pfam" id="PF21834"/>
    </source>
</evidence>
<dbReference type="RefSeq" id="WP_202057456.1">
    <property type="nucleotide sequence ID" value="NZ_JAEQMY010000007.1"/>
</dbReference>
<gene>
    <name evidence="2" type="ORF">JKG68_07255</name>
</gene>